<accession>A0A8H3MFF5</accession>
<protein>
    <recommendedName>
        <fullName evidence="3">MULE transposase domain-containing protein</fullName>
    </recommendedName>
</protein>
<dbReference type="Proteomes" id="UP000615446">
    <property type="component" value="Unassembled WGS sequence"/>
</dbReference>
<dbReference type="OrthoDB" id="2431195at2759"/>
<comment type="caution">
    <text evidence="1">The sequence shown here is derived from an EMBL/GenBank/DDBJ whole genome shotgun (WGS) entry which is preliminary data.</text>
</comment>
<evidence type="ECO:0008006" key="3">
    <source>
        <dbReference type="Google" id="ProtNLM"/>
    </source>
</evidence>
<evidence type="ECO:0000313" key="2">
    <source>
        <dbReference type="Proteomes" id="UP000615446"/>
    </source>
</evidence>
<dbReference type="EMBL" id="BLAL01000321">
    <property type="protein sequence ID" value="GET03347.1"/>
    <property type="molecule type" value="Genomic_DNA"/>
</dbReference>
<reference evidence="1" key="1">
    <citation type="submission" date="2019-10" db="EMBL/GenBank/DDBJ databases">
        <title>Conservation and host-specific expression of non-tandemly repeated heterogenous ribosome RNA gene in arbuscular mycorrhizal fungi.</title>
        <authorList>
            <person name="Maeda T."/>
            <person name="Kobayashi Y."/>
            <person name="Nakagawa T."/>
            <person name="Ezawa T."/>
            <person name="Yamaguchi K."/>
            <person name="Bino T."/>
            <person name="Nishimoto Y."/>
            <person name="Shigenobu S."/>
            <person name="Kawaguchi M."/>
        </authorList>
    </citation>
    <scope>NUCLEOTIDE SEQUENCE</scope>
    <source>
        <strain evidence="1">HR1</strain>
    </source>
</reference>
<organism evidence="1 2">
    <name type="scientific">Rhizophagus clarus</name>
    <dbReference type="NCBI Taxonomy" id="94130"/>
    <lineage>
        <taxon>Eukaryota</taxon>
        <taxon>Fungi</taxon>
        <taxon>Fungi incertae sedis</taxon>
        <taxon>Mucoromycota</taxon>
        <taxon>Glomeromycotina</taxon>
        <taxon>Glomeromycetes</taxon>
        <taxon>Glomerales</taxon>
        <taxon>Glomeraceae</taxon>
        <taxon>Rhizophagus</taxon>
    </lineage>
</organism>
<gene>
    <name evidence="1" type="ORF">RCL2_002969100</name>
</gene>
<evidence type="ECO:0000313" key="1">
    <source>
        <dbReference type="EMBL" id="GET03347.1"/>
    </source>
</evidence>
<name>A0A8H3MFF5_9GLOM</name>
<dbReference type="AlphaFoldDB" id="A0A8H3MFF5"/>
<sequence length="413" mass="48715">MHQKKADFCRSHGNNPKYEHSTCNKCYERRKNTRKEIDSISRKKIKLEANLNTPVQNISAILSQTNKINMNLELGDNSSEKHKFCNITEEEYDNDNVNEYNDDADGLLYSLSEVQEIISKQFQRAEELNEPAKLAFEIKLDSRLVECIFPEYQPDICDLETINKNFQQLVNVLILPLEYGSGYYWEMRQIHLITRKKQRVLVQGSHEQANEHPQYRKVVFLAAAKQWIQDNVKFHLHNSEVYKRLQLHKLIDAQIHTKEQVYYWTSIFSKHTYMFNFENQLISTKEYLERQQFFKIIYYLENDFIKALGFTIPLINHIGITNIKEIIVDSTFKINQECFELFAINANYEGYGMPIAYLYLLTCDSTAEAYNDPKNQINTRVQILHEFFISLRNERLLLTFVLIDKDAGETLAI</sequence>
<proteinExistence type="predicted"/>